<evidence type="ECO:0000313" key="6">
    <source>
        <dbReference type="EMBL" id="QXH35432.1"/>
    </source>
</evidence>
<organism evidence="6 7">
    <name type="scientific">Pseudomonas muyukensis</name>
    <dbReference type="NCBI Taxonomy" id="2842357"/>
    <lineage>
        <taxon>Bacteria</taxon>
        <taxon>Pseudomonadati</taxon>
        <taxon>Pseudomonadota</taxon>
        <taxon>Gammaproteobacteria</taxon>
        <taxon>Pseudomonadales</taxon>
        <taxon>Pseudomonadaceae</taxon>
        <taxon>Pseudomonas</taxon>
    </lineage>
</organism>
<name>A0ABX8MA70_9PSED</name>
<protein>
    <submittedName>
        <fullName evidence="6">TetR/AcrR family transcriptional regulator</fullName>
    </submittedName>
</protein>
<dbReference type="Pfam" id="PF16925">
    <property type="entry name" value="TetR_C_13"/>
    <property type="match status" value="1"/>
</dbReference>
<dbReference type="RefSeq" id="WP_217850786.1">
    <property type="nucleotide sequence ID" value="NZ_CP077073.1"/>
</dbReference>
<evidence type="ECO:0000313" key="7">
    <source>
        <dbReference type="Proteomes" id="UP001047646"/>
    </source>
</evidence>
<dbReference type="EMBL" id="CP077073">
    <property type="protein sequence ID" value="QXH35432.1"/>
    <property type="molecule type" value="Genomic_DNA"/>
</dbReference>
<keyword evidence="7" id="KW-1185">Reference proteome</keyword>
<evidence type="ECO:0000256" key="3">
    <source>
        <dbReference type="ARBA" id="ARBA00023163"/>
    </source>
</evidence>
<keyword evidence="3" id="KW-0804">Transcription</keyword>
<dbReference type="PANTHER" id="PTHR47506:SF1">
    <property type="entry name" value="HTH-TYPE TRANSCRIPTIONAL REGULATOR YJDC"/>
    <property type="match status" value="1"/>
</dbReference>
<gene>
    <name evidence="6" type="ORF">KSS95_00980</name>
</gene>
<sequence length="193" mass="21285">MRHFSELSPAALRVVDAAEGLLQRQGYNGFSYDDVSALIGIKKPSIHYHFPKKEDLVAMVAQRYRHRFREQLLGIEGTCADPLERLQAYAVLFEQTFSQRRLCLGAMLGAEYESLPPSVLAELDAFFKVNVEWLTLMVTQGQQAGRIRNLGAPASLAQTLICTLEGAMIVGRAMNSAEGPAQIGATLLNFLQA</sequence>
<dbReference type="PANTHER" id="PTHR47506">
    <property type="entry name" value="TRANSCRIPTIONAL REGULATORY PROTEIN"/>
    <property type="match status" value="1"/>
</dbReference>
<feature type="domain" description="HTH tetR-type" evidence="5">
    <location>
        <begin position="8"/>
        <end position="68"/>
    </location>
</feature>
<dbReference type="InterPro" id="IPR001647">
    <property type="entry name" value="HTH_TetR"/>
</dbReference>
<accession>A0ABX8MA70</accession>
<dbReference type="PROSITE" id="PS50977">
    <property type="entry name" value="HTH_TETR_2"/>
    <property type="match status" value="1"/>
</dbReference>
<keyword evidence="1" id="KW-0805">Transcription regulation</keyword>
<feature type="DNA-binding region" description="H-T-H motif" evidence="4">
    <location>
        <begin position="31"/>
        <end position="50"/>
    </location>
</feature>
<evidence type="ECO:0000256" key="1">
    <source>
        <dbReference type="ARBA" id="ARBA00023015"/>
    </source>
</evidence>
<evidence type="ECO:0000256" key="2">
    <source>
        <dbReference type="ARBA" id="ARBA00023125"/>
    </source>
</evidence>
<evidence type="ECO:0000259" key="5">
    <source>
        <dbReference type="PROSITE" id="PS50977"/>
    </source>
</evidence>
<evidence type="ECO:0000256" key="4">
    <source>
        <dbReference type="PROSITE-ProRule" id="PRU00335"/>
    </source>
</evidence>
<dbReference type="Pfam" id="PF00440">
    <property type="entry name" value="TetR_N"/>
    <property type="match status" value="1"/>
</dbReference>
<dbReference type="Proteomes" id="UP001047646">
    <property type="component" value="Chromosome"/>
</dbReference>
<proteinExistence type="predicted"/>
<keyword evidence="2 4" id="KW-0238">DNA-binding</keyword>
<dbReference type="InterPro" id="IPR011075">
    <property type="entry name" value="TetR_C"/>
</dbReference>
<reference evidence="6" key="1">
    <citation type="journal article" date="2021" name="Microorganisms">
        <title>The Ever-Expanding Pseudomonas Genus: Description of 43 New Species and Partition of the Pseudomonas putida Group.</title>
        <authorList>
            <person name="Girard L."/>
            <person name="Lood C."/>
            <person name="Hofte M."/>
            <person name="Vandamme P."/>
            <person name="Rokni-Zadeh H."/>
            <person name="van Noort V."/>
            <person name="Lavigne R."/>
            <person name="De Mot R."/>
        </authorList>
    </citation>
    <scope>NUCLEOTIDE SEQUENCE</scope>
    <source>
        <strain evidence="6">COW39</strain>
    </source>
</reference>